<gene>
    <name evidence="9" type="ORF">SOCG_02492</name>
</gene>
<evidence type="ECO:0000256" key="1">
    <source>
        <dbReference type="ARBA" id="ARBA00004173"/>
    </source>
</evidence>
<evidence type="ECO:0000256" key="5">
    <source>
        <dbReference type="ARBA" id="ARBA00023128"/>
    </source>
</evidence>
<reference evidence="9 10" key="1">
    <citation type="journal article" date="2011" name="Science">
        <title>Comparative functional genomics of the fission yeasts.</title>
        <authorList>
            <person name="Rhind N."/>
            <person name="Chen Z."/>
            <person name="Yassour M."/>
            <person name="Thompson D.A."/>
            <person name="Haas B.J."/>
            <person name="Habib N."/>
            <person name="Wapinski I."/>
            <person name="Roy S."/>
            <person name="Lin M.F."/>
            <person name="Heiman D.I."/>
            <person name="Young S.K."/>
            <person name="Furuya K."/>
            <person name="Guo Y."/>
            <person name="Pidoux A."/>
            <person name="Chen H.M."/>
            <person name="Robbertse B."/>
            <person name="Goldberg J.M."/>
            <person name="Aoki K."/>
            <person name="Bayne E.H."/>
            <person name="Berlin A.M."/>
            <person name="Desjardins C.A."/>
            <person name="Dobbs E."/>
            <person name="Dukaj L."/>
            <person name="Fan L."/>
            <person name="FitzGerald M.G."/>
            <person name="French C."/>
            <person name="Gujja S."/>
            <person name="Hansen K."/>
            <person name="Keifenheim D."/>
            <person name="Levin J.Z."/>
            <person name="Mosher R.A."/>
            <person name="Mueller C.A."/>
            <person name="Pfiffner J."/>
            <person name="Priest M."/>
            <person name="Russ C."/>
            <person name="Smialowska A."/>
            <person name="Swoboda P."/>
            <person name="Sykes S.M."/>
            <person name="Vaughn M."/>
            <person name="Vengrova S."/>
            <person name="Yoder R."/>
            <person name="Zeng Q."/>
            <person name="Allshire R."/>
            <person name="Baulcombe D."/>
            <person name="Birren B.W."/>
            <person name="Brown W."/>
            <person name="Ekwall K."/>
            <person name="Kellis M."/>
            <person name="Leatherwood J."/>
            <person name="Levin H."/>
            <person name="Margalit H."/>
            <person name="Martienssen R."/>
            <person name="Nieduszynski C.A."/>
            <person name="Spatafora J.W."/>
            <person name="Friedman N."/>
            <person name="Dalgaard J.Z."/>
            <person name="Baumann P."/>
            <person name="Niki H."/>
            <person name="Regev A."/>
            <person name="Nusbaum C."/>
        </authorList>
    </citation>
    <scope>NUCLEOTIDE SEQUENCE [LARGE SCALE GENOMIC DNA]</scope>
    <source>
        <strain evidence="10">yFS286</strain>
    </source>
</reference>
<evidence type="ECO:0000256" key="3">
    <source>
        <dbReference type="ARBA" id="ARBA00022946"/>
    </source>
</evidence>
<dbReference type="eggNOG" id="KOG3928">
    <property type="taxonomic scope" value="Eukaryota"/>
</dbReference>
<dbReference type="Proteomes" id="UP000016088">
    <property type="component" value="Unassembled WGS sequence"/>
</dbReference>
<dbReference type="OMA" id="GLAHWMT"/>
<feature type="compositionally biased region" description="Basic and acidic residues" evidence="8">
    <location>
        <begin position="65"/>
        <end position="84"/>
    </location>
</feature>
<dbReference type="OrthoDB" id="5328021at2759"/>
<dbReference type="VEuPathDB" id="FungiDB:SOCG_02492"/>
<keyword evidence="3" id="KW-0809">Transit peptide</keyword>
<comment type="subcellular location">
    <subcellularLocation>
        <location evidence="1">Mitochondrion</location>
    </subcellularLocation>
</comment>
<sequence length="480" mass="53785">MLPKVRSTSNALNLRTGLLGKSKFSWKQRVSQCTYRIEQTNSGNACRVKGFSTFLPLNRIESKSNIEHNNESDNLRGNGKKESRSIQYDRSNKTNKKPPLQGQETSNGSIVLDELINQDGQRVKEVHKTMHWSPKAEGKMYEIPSPLLRKLDSLGAIEKQKKSFSFFSNPVLLHRQVTTKLYNILQRSKDVSSAKGRYILDGSNGSGRSISLLQAEMFAFSHPNYVVLGVHNCERWVDSSSAYAYDPSLKSWVQPDLIKEFLTSVMNVNSKVLGTLSTSKNYELAPGKSIAAGTDLHTFLRKITSNSELSVKFYQPFMQELNAATEKPGSSVNVLFVIDNLSVLSVPTKYKNPENQNISPCDFFFISSLYEYLFGARSFHRGTIFAATSSQPRIKTPSLDVAFGKTSFDPYVPINNSVYESAKSAEVIPLEPYSVKESLSVMEHLINSNVCLEPVQSHFQNHVLSGGNPRLFFDTCTRLT</sequence>
<dbReference type="RefSeq" id="XP_013016439.1">
    <property type="nucleotide sequence ID" value="XM_013160985.1"/>
</dbReference>
<dbReference type="GO" id="GO:0005763">
    <property type="term" value="C:mitochondrial small ribosomal subunit"/>
    <property type="evidence" value="ECO:0007669"/>
    <property type="project" value="TreeGrafter"/>
</dbReference>
<keyword evidence="10" id="KW-1185">Reference proteome</keyword>
<accession>S9Q5U8</accession>
<dbReference type="PANTHER" id="PTHR12810">
    <property type="entry name" value="MITOCHONDRIAL 28S RIBOSOMAL PROTEIN S29"/>
    <property type="match status" value="1"/>
</dbReference>
<evidence type="ECO:0000313" key="9">
    <source>
        <dbReference type="EMBL" id="EPX75013.1"/>
    </source>
</evidence>
<evidence type="ECO:0000256" key="2">
    <source>
        <dbReference type="ARBA" id="ARBA00009863"/>
    </source>
</evidence>
<dbReference type="AlphaFoldDB" id="S9Q5U8"/>
<comment type="similarity">
    <text evidence="2">Belongs to the mitochondrion-specific ribosomal protein mS29 family.</text>
</comment>
<name>S9Q5U8_SCHOY</name>
<keyword evidence="6" id="KW-0687">Ribonucleoprotein</keyword>
<evidence type="ECO:0000256" key="6">
    <source>
        <dbReference type="ARBA" id="ARBA00023274"/>
    </source>
</evidence>
<dbReference type="Pfam" id="PF10236">
    <property type="entry name" value="DAP3"/>
    <property type="match status" value="1"/>
</dbReference>
<dbReference type="GeneID" id="25031469"/>
<evidence type="ECO:0000313" key="10">
    <source>
        <dbReference type="Proteomes" id="UP000016088"/>
    </source>
</evidence>
<dbReference type="HOGENOM" id="CLU_044511_0_0_1"/>
<evidence type="ECO:0000256" key="8">
    <source>
        <dbReference type="SAM" id="MobiDB-lite"/>
    </source>
</evidence>
<organism evidence="9 10">
    <name type="scientific">Schizosaccharomyces octosporus (strain yFS286)</name>
    <name type="common">Fission yeast</name>
    <name type="synonym">Octosporomyces octosporus</name>
    <dbReference type="NCBI Taxonomy" id="483514"/>
    <lineage>
        <taxon>Eukaryota</taxon>
        <taxon>Fungi</taxon>
        <taxon>Dikarya</taxon>
        <taxon>Ascomycota</taxon>
        <taxon>Taphrinomycotina</taxon>
        <taxon>Schizosaccharomycetes</taxon>
        <taxon>Schizosaccharomycetales</taxon>
        <taxon>Schizosaccharomycetaceae</taxon>
        <taxon>Schizosaccharomyces</taxon>
    </lineage>
</organism>
<keyword evidence="5" id="KW-0496">Mitochondrion</keyword>
<evidence type="ECO:0000256" key="7">
    <source>
        <dbReference type="ARBA" id="ARBA00035140"/>
    </source>
</evidence>
<dbReference type="GO" id="GO:0003735">
    <property type="term" value="F:structural constituent of ribosome"/>
    <property type="evidence" value="ECO:0007669"/>
    <property type="project" value="TreeGrafter"/>
</dbReference>
<dbReference type="EMBL" id="KE503206">
    <property type="protein sequence ID" value="EPX75013.1"/>
    <property type="molecule type" value="Genomic_DNA"/>
</dbReference>
<feature type="region of interest" description="Disordered" evidence="8">
    <location>
        <begin position="65"/>
        <end position="108"/>
    </location>
</feature>
<protein>
    <recommendedName>
        <fullName evidence="7">Small ribosomal subunit protein mS29</fullName>
    </recommendedName>
</protein>
<dbReference type="InterPro" id="IPR019368">
    <property type="entry name" value="Ribosomal_mS29"/>
</dbReference>
<dbReference type="PANTHER" id="PTHR12810:SF0">
    <property type="entry name" value="SMALL RIBOSOMAL SUBUNIT PROTEIN MS29"/>
    <property type="match status" value="1"/>
</dbReference>
<keyword evidence="4 9" id="KW-0689">Ribosomal protein</keyword>
<proteinExistence type="inferred from homology"/>
<evidence type="ECO:0000256" key="4">
    <source>
        <dbReference type="ARBA" id="ARBA00022980"/>
    </source>
</evidence>